<dbReference type="PROSITE" id="PS51900">
    <property type="entry name" value="CB"/>
    <property type="match status" value="1"/>
</dbReference>
<evidence type="ECO:0000256" key="3">
    <source>
        <dbReference type="ARBA" id="ARBA00022618"/>
    </source>
</evidence>
<dbReference type="PROSITE" id="PS51898">
    <property type="entry name" value="TYR_RECOMBINASE"/>
    <property type="match status" value="1"/>
</dbReference>
<feature type="active site" evidence="9">
    <location>
        <position position="259"/>
    </location>
</feature>
<feature type="active site" evidence="9">
    <location>
        <position position="184"/>
    </location>
</feature>
<keyword evidence="3 9" id="KW-0132">Cell division</keyword>
<dbReference type="InterPro" id="IPR004107">
    <property type="entry name" value="Integrase_SAM-like_N"/>
</dbReference>
<evidence type="ECO:0000256" key="6">
    <source>
        <dbReference type="ARBA" id="ARBA00023125"/>
    </source>
</evidence>
<dbReference type="eggNOG" id="COG4974">
    <property type="taxonomic scope" value="Bacteria"/>
</dbReference>
<evidence type="ECO:0000256" key="8">
    <source>
        <dbReference type="ARBA" id="ARBA00023306"/>
    </source>
</evidence>
<reference evidence="12 13" key="1">
    <citation type="submission" date="2014-05" db="EMBL/GenBank/DDBJ databases">
        <title>De novo Genome Sequence of Spirocheata sp.</title>
        <authorList>
            <person name="Shivani Y."/>
            <person name="Subhash Y."/>
            <person name="Tushar L."/>
            <person name="Sasikala C."/>
            <person name="Ramana C.V."/>
        </authorList>
    </citation>
    <scope>NUCLEOTIDE SEQUENCE [LARGE SCALE GENOMIC DNA]</scope>
    <source>
        <strain evidence="12 13">JC230</strain>
    </source>
</reference>
<evidence type="ECO:0000259" key="10">
    <source>
        <dbReference type="PROSITE" id="PS51898"/>
    </source>
</evidence>
<dbReference type="InterPro" id="IPR044068">
    <property type="entry name" value="CB"/>
</dbReference>
<evidence type="ECO:0000256" key="7">
    <source>
        <dbReference type="ARBA" id="ARBA00023172"/>
    </source>
</evidence>
<dbReference type="InterPro" id="IPR010998">
    <property type="entry name" value="Integrase_recombinase_N"/>
</dbReference>
<dbReference type="InterPro" id="IPR013762">
    <property type="entry name" value="Integrase-like_cat_sf"/>
</dbReference>
<dbReference type="STRING" id="1480694.DC28_02295"/>
<dbReference type="CDD" id="cd00798">
    <property type="entry name" value="INT_XerDC_C"/>
    <property type="match status" value="1"/>
</dbReference>
<dbReference type="EMBL" id="JNUP01000023">
    <property type="protein sequence ID" value="KGE73517.1"/>
    <property type="molecule type" value="Genomic_DNA"/>
</dbReference>
<feature type="domain" description="Tyr recombinase" evidence="10">
    <location>
        <begin position="113"/>
        <end position="304"/>
    </location>
</feature>
<keyword evidence="2 9" id="KW-0963">Cytoplasm</keyword>
<evidence type="ECO:0000313" key="13">
    <source>
        <dbReference type="Proteomes" id="UP000029692"/>
    </source>
</evidence>
<dbReference type="GO" id="GO:0003677">
    <property type="term" value="F:DNA binding"/>
    <property type="evidence" value="ECO:0007669"/>
    <property type="project" value="UniProtKB-UniRule"/>
</dbReference>
<evidence type="ECO:0000256" key="5">
    <source>
        <dbReference type="ARBA" id="ARBA00022908"/>
    </source>
</evidence>
<dbReference type="Gene3D" id="1.10.443.10">
    <property type="entry name" value="Intergrase catalytic core"/>
    <property type="match status" value="1"/>
</dbReference>
<evidence type="ECO:0000313" key="12">
    <source>
        <dbReference type="EMBL" id="KGE73517.1"/>
    </source>
</evidence>
<evidence type="ECO:0000256" key="2">
    <source>
        <dbReference type="ARBA" id="ARBA00022490"/>
    </source>
</evidence>
<feature type="active site" evidence="9">
    <location>
        <position position="160"/>
    </location>
</feature>
<accession>A0A098R440</accession>
<dbReference type="HAMAP" id="MF_01808">
    <property type="entry name" value="Recomb_XerC_XerD"/>
    <property type="match status" value="1"/>
</dbReference>
<dbReference type="GO" id="GO:0009037">
    <property type="term" value="F:tyrosine-based site-specific recombinase activity"/>
    <property type="evidence" value="ECO:0007669"/>
    <property type="project" value="UniProtKB-UniRule"/>
</dbReference>
<dbReference type="Pfam" id="PF00589">
    <property type="entry name" value="Phage_integrase"/>
    <property type="match status" value="1"/>
</dbReference>
<keyword evidence="4 9" id="KW-0159">Chromosome partition</keyword>
<evidence type="ECO:0000256" key="1">
    <source>
        <dbReference type="ARBA" id="ARBA00004496"/>
    </source>
</evidence>
<sequence>MREQGLVGIEDYLDYSKHIRKQSEHTINAYKRDLDAASQWFADQELNDFTIGHRDLRAYLAFCTNRGLSPRTINRRFSALRSYSRYWVRVRGRAKAGLDAAVGLIRSIRTKKRLPEFLFPKEMETLLSENPAAESRGTQPPWMQSRDNALWEIMYSTGCRVSETAAMTLGSFNSGTSRMKVLGKGQKQRFVFLGQPARAALEEYLVYRRAFLRRMRVDHDYLWVNNHGNPLSVRGIQYLLEKRLQGMNVQKHLSPHGIRHSFATHILNNGADIRVVQELLGHKNLSTTQVYTHLNLNRLRDTYNQAHPHGQRRERKDHGKT</sequence>
<dbReference type="InterPro" id="IPR050090">
    <property type="entry name" value="Tyrosine_recombinase_XerCD"/>
</dbReference>
<dbReference type="InterPro" id="IPR023009">
    <property type="entry name" value="Tyrosine_recombinase_XerC/XerD"/>
</dbReference>
<dbReference type="Gene3D" id="1.10.150.130">
    <property type="match status" value="1"/>
</dbReference>
<dbReference type="RefSeq" id="WP_037545316.1">
    <property type="nucleotide sequence ID" value="NZ_JNUP01000023.1"/>
</dbReference>
<keyword evidence="5 9" id="KW-0229">DNA integration</keyword>
<comment type="function">
    <text evidence="9">Site-specific tyrosine recombinase, which acts by catalyzing the cutting and rejoining of the recombining DNA molecules. The XerC-XerD complex is essential to convert dimers of the bacterial chromosome into monomers to permit their segregation at cell division. It also contributes to the segregational stability of plasmids.</text>
</comment>
<dbReference type="AlphaFoldDB" id="A0A098R440"/>
<evidence type="ECO:0000256" key="9">
    <source>
        <dbReference type="HAMAP-Rule" id="MF_01808"/>
    </source>
</evidence>
<feature type="active site" description="O-(3'-phospho-DNA)-tyrosine intermediate" evidence="9">
    <location>
        <position position="291"/>
    </location>
</feature>
<dbReference type="InterPro" id="IPR011010">
    <property type="entry name" value="DNA_brk_join_enz"/>
</dbReference>
<protein>
    <recommendedName>
        <fullName evidence="9">Tyrosine recombinase XerC</fullName>
    </recommendedName>
</protein>
<dbReference type="OrthoDB" id="341301at2"/>
<comment type="subunit">
    <text evidence="9">Forms a cyclic heterotetrameric complex composed of two molecules of XerC and two molecules of XerD.</text>
</comment>
<comment type="similarity">
    <text evidence="9">Belongs to the 'phage' integrase family. XerC subfamily.</text>
</comment>
<comment type="caution">
    <text evidence="12">The sequence shown here is derived from an EMBL/GenBank/DDBJ whole genome shotgun (WGS) entry which is preliminary data.</text>
</comment>
<dbReference type="GO" id="GO:0007059">
    <property type="term" value="P:chromosome segregation"/>
    <property type="evidence" value="ECO:0007669"/>
    <property type="project" value="UniProtKB-UniRule"/>
</dbReference>
<dbReference type="GO" id="GO:0051301">
    <property type="term" value="P:cell division"/>
    <property type="evidence" value="ECO:0007669"/>
    <property type="project" value="UniProtKB-KW"/>
</dbReference>
<dbReference type="InterPro" id="IPR002104">
    <property type="entry name" value="Integrase_catalytic"/>
</dbReference>
<dbReference type="Pfam" id="PF02899">
    <property type="entry name" value="Phage_int_SAM_1"/>
    <property type="match status" value="1"/>
</dbReference>
<proteinExistence type="inferred from homology"/>
<dbReference type="PANTHER" id="PTHR30349">
    <property type="entry name" value="PHAGE INTEGRASE-RELATED"/>
    <property type="match status" value="1"/>
</dbReference>
<evidence type="ECO:0000256" key="4">
    <source>
        <dbReference type="ARBA" id="ARBA00022829"/>
    </source>
</evidence>
<evidence type="ECO:0000259" key="11">
    <source>
        <dbReference type="PROSITE" id="PS51900"/>
    </source>
</evidence>
<keyword evidence="6 9" id="KW-0238">DNA-binding</keyword>
<dbReference type="Proteomes" id="UP000029692">
    <property type="component" value="Unassembled WGS sequence"/>
</dbReference>
<feature type="active site" evidence="9">
    <location>
        <position position="256"/>
    </location>
</feature>
<dbReference type="PANTHER" id="PTHR30349:SF77">
    <property type="entry name" value="TYROSINE RECOMBINASE XERC"/>
    <property type="match status" value="1"/>
</dbReference>
<keyword evidence="13" id="KW-1185">Reference proteome</keyword>
<comment type="subcellular location">
    <subcellularLocation>
        <location evidence="1 9">Cytoplasm</location>
    </subcellularLocation>
</comment>
<name>A0A098R440_9SPIO</name>
<keyword evidence="7 9" id="KW-0233">DNA recombination</keyword>
<dbReference type="GO" id="GO:0006313">
    <property type="term" value="P:DNA transposition"/>
    <property type="evidence" value="ECO:0007669"/>
    <property type="project" value="UniProtKB-UniRule"/>
</dbReference>
<organism evidence="12 13">
    <name type="scientific">Spirochaeta lutea</name>
    <dbReference type="NCBI Taxonomy" id="1480694"/>
    <lineage>
        <taxon>Bacteria</taxon>
        <taxon>Pseudomonadati</taxon>
        <taxon>Spirochaetota</taxon>
        <taxon>Spirochaetia</taxon>
        <taxon>Spirochaetales</taxon>
        <taxon>Spirochaetaceae</taxon>
        <taxon>Spirochaeta</taxon>
    </lineage>
</organism>
<dbReference type="GO" id="GO:0005737">
    <property type="term" value="C:cytoplasm"/>
    <property type="evidence" value="ECO:0007669"/>
    <property type="project" value="UniProtKB-SubCell"/>
</dbReference>
<dbReference type="SUPFAM" id="SSF56349">
    <property type="entry name" value="DNA breaking-rejoining enzymes"/>
    <property type="match status" value="1"/>
</dbReference>
<keyword evidence="8 9" id="KW-0131">Cell cycle</keyword>
<feature type="active site" evidence="9">
    <location>
        <position position="282"/>
    </location>
</feature>
<gene>
    <name evidence="9" type="primary">xerC</name>
    <name evidence="12" type="ORF">DC28_02295</name>
</gene>
<feature type="domain" description="Core-binding (CB)" evidence="11">
    <location>
        <begin position="3"/>
        <end position="88"/>
    </location>
</feature>